<evidence type="ECO:0000256" key="2">
    <source>
        <dbReference type="ARBA" id="ARBA00023043"/>
    </source>
</evidence>
<keyword evidence="2 3" id="KW-0040">ANK repeat</keyword>
<dbReference type="RefSeq" id="WP_063176116.1">
    <property type="nucleotide sequence ID" value="NZ_LPXI01000051.1"/>
</dbReference>
<evidence type="ECO:0000313" key="4">
    <source>
        <dbReference type="EMBL" id="SEJ36333.1"/>
    </source>
</evidence>
<reference evidence="4 5" key="1">
    <citation type="submission" date="2016-10" db="EMBL/GenBank/DDBJ databases">
        <authorList>
            <person name="de Groot N.N."/>
        </authorList>
    </citation>
    <scope>NUCLEOTIDE SEQUENCE [LARGE SCALE GENOMIC DNA]</scope>
    <source>
        <strain evidence="4 5">DSM 23048</strain>
    </source>
</reference>
<dbReference type="AlphaFoldDB" id="A0A1H6Y4W6"/>
<dbReference type="InterPro" id="IPR002110">
    <property type="entry name" value="Ankyrin_rpt"/>
</dbReference>
<name>A0A1H6Y4W6_9FLAO</name>
<dbReference type="PANTHER" id="PTHR24189:SF50">
    <property type="entry name" value="ANKYRIN REPEAT AND SOCS BOX PROTEIN 2"/>
    <property type="match status" value="1"/>
</dbReference>
<dbReference type="Gene3D" id="1.25.40.20">
    <property type="entry name" value="Ankyrin repeat-containing domain"/>
    <property type="match status" value="1"/>
</dbReference>
<dbReference type="EMBL" id="FNYS01000028">
    <property type="protein sequence ID" value="SEJ36333.1"/>
    <property type="molecule type" value="Genomic_DNA"/>
</dbReference>
<gene>
    <name evidence="4" type="ORF">SAMN04488018_12815</name>
</gene>
<dbReference type="SUPFAM" id="SSF48403">
    <property type="entry name" value="Ankyrin repeat"/>
    <property type="match status" value="1"/>
</dbReference>
<feature type="repeat" description="ANK" evidence="3">
    <location>
        <begin position="48"/>
        <end position="80"/>
    </location>
</feature>
<sequence length="354" mass="40570">MIVLKDIGTFQDIPPIVHAIITGDIASLNNNLTTGWDIEKSIVLSKYIEQTPLDFALIMENFDSLKWLVEKGVNLNVKHNPSFLTAVRYCNEHIIQYVVANGAKTNGVNNVKSGAFEQALYGKKYQNLPLIHQLGHTVEKYGGLAFRQAVNDRNYKVLDFFIANNVDINYNKADMVYPFKPTPLCVAARYVDLKMCKYLVEHGADITLAEKDGMRPYSIALEKGDTEMAAYFKSLEPVDFHNLNNKLDELKTYKLPKALLSFLQTDNLHIDLPDSDFEYVEFFSLLDTVPFKIGRQKLLRLSKQTGDYTHIDLVWNPKTKKMACYDMEHQELIELCAFEEFMNNPTVQLDKCFR</sequence>
<accession>A0A1H6Y4W6</accession>
<dbReference type="Proteomes" id="UP000183077">
    <property type="component" value="Unassembled WGS sequence"/>
</dbReference>
<dbReference type="PROSITE" id="PS50088">
    <property type="entry name" value="ANK_REPEAT"/>
    <property type="match status" value="2"/>
</dbReference>
<evidence type="ECO:0000256" key="3">
    <source>
        <dbReference type="PROSITE-ProRule" id="PRU00023"/>
    </source>
</evidence>
<proteinExistence type="predicted"/>
<dbReference type="InterPro" id="IPR036770">
    <property type="entry name" value="Ankyrin_rpt-contain_sf"/>
</dbReference>
<protein>
    <submittedName>
        <fullName evidence="4">Ankyrin repeat-containing protein</fullName>
    </submittedName>
</protein>
<dbReference type="InterPro" id="IPR050745">
    <property type="entry name" value="Multifunctional_regulatory"/>
</dbReference>
<organism evidence="4 5">
    <name type="scientific">Myroides marinus</name>
    <dbReference type="NCBI Taxonomy" id="703342"/>
    <lineage>
        <taxon>Bacteria</taxon>
        <taxon>Pseudomonadati</taxon>
        <taxon>Bacteroidota</taxon>
        <taxon>Flavobacteriia</taxon>
        <taxon>Flavobacteriales</taxon>
        <taxon>Flavobacteriaceae</taxon>
        <taxon>Myroides</taxon>
    </lineage>
</organism>
<evidence type="ECO:0000256" key="1">
    <source>
        <dbReference type="ARBA" id="ARBA00022737"/>
    </source>
</evidence>
<evidence type="ECO:0000313" key="5">
    <source>
        <dbReference type="Proteomes" id="UP000183077"/>
    </source>
</evidence>
<keyword evidence="1" id="KW-0677">Repeat</keyword>
<feature type="repeat" description="ANK" evidence="3">
    <location>
        <begin position="179"/>
        <end position="211"/>
    </location>
</feature>
<dbReference type="Pfam" id="PF12796">
    <property type="entry name" value="Ank_2"/>
    <property type="match status" value="1"/>
</dbReference>
<dbReference type="SMART" id="SM00248">
    <property type="entry name" value="ANK"/>
    <property type="match status" value="5"/>
</dbReference>
<dbReference type="PANTHER" id="PTHR24189">
    <property type="entry name" value="MYOTROPHIN"/>
    <property type="match status" value="1"/>
</dbReference>